<reference evidence="12" key="3">
    <citation type="journal article" date="2018" name="Vet. Microbiol.">
        <title>Molecular epidemiology of methicillin-resistant staphylococci amongst veterinary personnel, personnel-owned pets, patients and the hospital environment of two companion animal veterinary hospitals.</title>
        <authorList>
            <person name="Worthing K.A."/>
            <person name="Brown J."/>
            <person name="Gerber L."/>
            <person name="Abraham S."/>
            <person name="Trott D."/>
            <person name="Norris J.M."/>
        </authorList>
    </citation>
    <scope>NUCLEOTIDE SEQUENCE [LARGE SCALE GENOMIC DNA]</scope>
    <source>
        <strain evidence="12">ST496-2</strain>
    </source>
</reference>
<dbReference type="PANTHER" id="PTHR30532">
    <property type="entry name" value="IRON III DICITRATE-BINDING PERIPLASMIC PROTEIN"/>
    <property type="match status" value="1"/>
</dbReference>
<comment type="subcellular location">
    <subcellularLocation>
        <location evidence="1">Cell membrane</location>
        <topology evidence="1">Lipid-anchor</topology>
    </subcellularLocation>
</comment>
<dbReference type="EMBL" id="QQPC01000041">
    <property type="protein sequence ID" value="REA81596.1"/>
    <property type="molecule type" value="Genomic_DNA"/>
</dbReference>
<keyword evidence="3" id="KW-0813">Transport</keyword>
<dbReference type="SUPFAM" id="SSF53807">
    <property type="entry name" value="Helical backbone' metal receptor"/>
    <property type="match status" value="1"/>
</dbReference>
<dbReference type="GO" id="GO:0030288">
    <property type="term" value="C:outer membrane-bounded periplasmic space"/>
    <property type="evidence" value="ECO:0007669"/>
    <property type="project" value="TreeGrafter"/>
</dbReference>
<keyword evidence="5" id="KW-0564">Palmitate</keyword>
<dbReference type="CDD" id="cd01146">
    <property type="entry name" value="FhuD"/>
    <property type="match status" value="1"/>
</dbReference>
<keyword evidence="6" id="KW-0449">Lipoprotein</keyword>
<dbReference type="AlphaFoldDB" id="A0A2A4EIG5"/>
<evidence type="ECO:0000313" key="9">
    <source>
        <dbReference type="EMBL" id="PWZ99449.1"/>
    </source>
</evidence>
<dbReference type="PANTHER" id="PTHR30532:SF21">
    <property type="entry name" value="SIDEROPHORE-BINDING LIPOPROTEIN YFIY-RELATED"/>
    <property type="match status" value="1"/>
</dbReference>
<dbReference type="RefSeq" id="WP_015728689.1">
    <property type="nucleotide sequence ID" value="NZ_BAAFHQ010000004.1"/>
</dbReference>
<dbReference type="OrthoDB" id="9793175at2"/>
<dbReference type="Pfam" id="PF01497">
    <property type="entry name" value="Peripla_BP_2"/>
    <property type="match status" value="1"/>
</dbReference>
<dbReference type="Proteomes" id="UP000256409">
    <property type="component" value="Unassembled WGS sequence"/>
</dbReference>
<dbReference type="GO" id="GO:1901678">
    <property type="term" value="P:iron coordination entity transport"/>
    <property type="evidence" value="ECO:0007669"/>
    <property type="project" value="UniProtKB-ARBA"/>
</dbReference>
<feature type="domain" description="Fe/B12 periplasmic-binding" evidence="8">
    <location>
        <begin position="54"/>
        <end position="326"/>
    </location>
</feature>
<dbReference type="Gene3D" id="3.40.50.1980">
    <property type="entry name" value="Nitrogenase molybdenum iron protein domain"/>
    <property type="match status" value="2"/>
</dbReference>
<dbReference type="FunFam" id="3.40.50.1980:FF:000003">
    <property type="entry name" value="Iron ABC transporter substrate-binding protein"/>
    <property type="match status" value="1"/>
</dbReference>
<evidence type="ECO:0000313" key="11">
    <source>
        <dbReference type="Proteomes" id="UP000246351"/>
    </source>
</evidence>
<evidence type="ECO:0000313" key="10">
    <source>
        <dbReference type="EMBL" id="REA81596.1"/>
    </source>
</evidence>
<dbReference type="InterPro" id="IPR051313">
    <property type="entry name" value="Bact_iron-sidero_bind"/>
</dbReference>
<reference evidence="9 11" key="1">
    <citation type="journal article" date="2018" name="Vet. Microbiol.">
        <title>Clonal diversity and geographic distribution of methicillin-resistant Staphylococcus pseudintermedius from Australian animals: Discovery of novel sequence types.</title>
        <authorList>
            <person name="Worthing K.A."/>
            <person name="Abraham S."/>
            <person name="Coombs G.W."/>
            <person name="Pang S."/>
            <person name="Saputra S."/>
            <person name="Jordan D."/>
            <person name="Trott D.J."/>
            <person name="Norris J.M."/>
        </authorList>
    </citation>
    <scope>NUCLEOTIDE SEQUENCE [LARGE SCALE GENOMIC DNA]</scope>
    <source>
        <strain evidence="9 11">ST71 3</strain>
    </source>
</reference>
<feature type="signal peptide" evidence="7">
    <location>
        <begin position="1"/>
        <end position="22"/>
    </location>
</feature>
<evidence type="ECO:0000256" key="6">
    <source>
        <dbReference type="ARBA" id="ARBA00023288"/>
    </source>
</evidence>
<evidence type="ECO:0000256" key="1">
    <source>
        <dbReference type="ARBA" id="ARBA00004193"/>
    </source>
</evidence>
<evidence type="ECO:0000256" key="3">
    <source>
        <dbReference type="ARBA" id="ARBA00022448"/>
    </source>
</evidence>
<evidence type="ECO:0000313" key="12">
    <source>
        <dbReference type="Proteomes" id="UP000256409"/>
    </source>
</evidence>
<dbReference type="PROSITE" id="PS51257">
    <property type="entry name" value="PROKAR_LIPOPROTEIN"/>
    <property type="match status" value="1"/>
</dbReference>
<dbReference type="InterPro" id="IPR002491">
    <property type="entry name" value="ABC_transptr_periplasmic_BD"/>
</dbReference>
<name>A0A2A4EIG5_STAPS</name>
<dbReference type="GO" id="GO:0005886">
    <property type="term" value="C:plasma membrane"/>
    <property type="evidence" value="ECO:0007669"/>
    <property type="project" value="UniProtKB-SubCell"/>
</dbReference>
<gene>
    <name evidence="9" type="ORF">DD924_02585</name>
    <name evidence="10" type="ORF">DV961_07475</name>
</gene>
<dbReference type="Proteomes" id="UP000246351">
    <property type="component" value="Unassembled WGS sequence"/>
</dbReference>
<comment type="similarity">
    <text evidence="2">Belongs to the bacterial solute-binding protein 8 family.</text>
</comment>
<comment type="caution">
    <text evidence="9">The sequence shown here is derived from an EMBL/GenBank/DDBJ whole genome shotgun (WGS) entry which is preliminary data.</text>
</comment>
<proteinExistence type="inferred from homology"/>
<evidence type="ECO:0000256" key="4">
    <source>
        <dbReference type="ARBA" id="ARBA00022729"/>
    </source>
</evidence>
<reference evidence="10" key="2">
    <citation type="journal article" date="2018" name="Vet. Microbiol.">
        <title>Methicillin-resistant staphylococci amongst veterinary personnel, personnel-owned pets, patients and the hospital environment of two small animal veterinary hospitals.</title>
        <authorList>
            <person name="Worthing K.A."/>
            <person name="Brown J."/>
            <person name="Gerber L."/>
            <person name="Abraham S."/>
            <person name="Trott D."/>
            <person name="Norris J.M."/>
        </authorList>
    </citation>
    <scope>NUCLEOTIDE SEQUENCE</scope>
    <source>
        <strain evidence="10">ST496-2</strain>
    </source>
</reference>
<evidence type="ECO:0000256" key="5">
    <source>
        <dbReference type="ARBA" id="ARBA00023139"/>
    </source>
</evidence>
<evidence type="ECO:0000259" key="8">
    <source>
        <dbReference type="PROSITE" id="PS50983"/>
    </source>
</evidence>
<organism evidence="9 11">
    <name type="scientific">Staphylococcus pseudintermedius</name>
    <dbReference type="NCBI Taxonomy" id="283734"/>
    <lineage>
        <taxon>Bacteria</taxon>
        <taxon>Bacillati</taxon>
        <taxon>Bacillota</taxon>
        <taxon>Bacilli</taxon>
        <taxon>Bacillales</taxon>
        <taxon>Staphylococcaceae</taxon>
        <taxon>Staphylococcus</taxon>
        <taxon>Staphylococcus intermedius group</taxon>
    </lineage>
</organism>
<dbReference type="STRING" id="937773.SPSINT_0333"/>
<evidence type="ECO:0000256" key="7">
    <source>
        <dbReference type="SAM" id="SignalP"/>
    </source>
</evidence>
<feature type="chain" id="PRO_5038298449" evidence="7">
    <location>
        <begin position="23"/>
        <end position="327"/>
    </location>
</feature>
<sequence>MNKLLQLLVLPLVLLLVLSACGNSSHKEASDKKADTTTIKHAMGTTEIKGEPKRVVTLYQGATDVAVSLGVKPVGAVESWTQAPQFEYLRDDLKDTKNVGQEPAPNLEEISKLKPDLIVASKVRNEKVYDQLSKIAPTITTDTVYKFKDTTEMMGKALGKEKEAQSLLQKYDDKVKAFQKDAKAKYGDAWPISASVVNFRADQTRIYAGGYAGDILQDLGFKRPEGQQKEVDKGKDIIQLTSKESIPLMDADQIFIFKSDPKAADADLVQKTEQEWTSSTEWKNLDAVKKGHVVDGVDEITWNLAGGYQSSLKLIDDLYEKLDIKKQ</sequence>
<keyword evidence="4 7" id="KW-0732">Signal</keyword>
<protein>
    <submittedName>
        <fullName evidence="9">Iron-siderophore ABC transporter substrate-binding protein</fullName>
    </submittedName>
</protein>
<dbReference type="EMBL" id="QEIV01000197">
    <property type="protein sequence ID" value="PWZ99449.1"/>
    <property type="molecule type" value="Genomic_DNA"/>
</dbReference>
<dbReference type="PROSITE" id="PS50983">
    <property type="entry name" value="FE_B12_PBP"/>
    <property type="match status" value="1"/>
</dbReference>
<accession>A0A2A4EIG5</accession>
<evidence type="ECO:0000256" key="2">
    <source>
        <dbReference type="ARBA" id="ARBA00008814"/>
    </source>
</evidence>
<dbReference type="GeneID" id="93824476"/>